<feature type="region of interest" description="Disordered" evidence="1">
    <location>
        <begin position="1"/>
        <end position="214"/>
    </location>
</feature>
<dbReference type="InterPro" id="IPR005062">
    <property type="entry name" value="SAC3/GANP/THP3_conserved"/>
</dbReference>
<feature type="compositionally biased region" description="Low complexity" evidence="1">
    <location>
        <begin position="719"/>
        <end position="733"/>
    </location>
</feature>
<dbReference type="Pfam" id="PF03399">
    <property type="entry name" value="SAC3_GANP"/>
    <property type="match status" value="1"/>
</dbReference>
<feature type="compositionally biased region" description="Polar residues" evidence="1">
    <location>
        <begin position="820"/>
        <end position="841"/>
    </location>
</feature>
<gene>
    <name evidence="3" type="ORF">DL762_009329</name>
</gene>
<feature type="region of interest" description="Disordered" evidence="1">
    <location>
        <begin position="228"/>
        <end position="247"/>
    </location>
</feature>
<feature type="compositionally biased region" description="Low complexity" evidence="1">
    <location>
        <begin position="1123"/>
        <end position="1135"/>
    </location>
</feature>
<protein>
    <recommendedName>
        <fullName evidence="2">SAC3/GANP/THP3 conserved domain-containing protein</fullName>
    </recommendedName>
</protein>
<evidence type="ECO:0000259" key="2">
    <source>
        <dbReference type="Pfam" id="PF03399"/>
    </source>
</evidence>
<feature type="compositionally biased region" description="Low complexity" evidence="1">
    <location>
        <begin position="857"/>
        <end position="868"/>
    </location>
</feature>
<feature type="compositionally biased region" description="Polar residues" evidence="1">
    <location>
        <begin position="1"/>
        <end position="11"/>
    </location>
</feature>
<evidence type="ECO:0000256" key="1">
    <source>
        <dbReference type="SAM" id="MobiDB-lite"/>
    </source>
</evidence>
<comment type="caution">
    <text evidence="3">The sequence shown here is derived from an EMBL/GenBank/DDBJ whole genome shotgun (WGS) entry which is preliminary data.</text>
</comment>
<dbReference type="PANTHER" id="PTHR12436">
    <property type="entry name" value="80 KDA MCM3-ASSOCIATED PROTEIN"/>
    <property type="match status" value="1"/>
</dbReference>
<reference evidence="3 4" key="1">
    <citation type="submission" date="2018-06" db="EMBL/GenBank/DDBJ databases">
        <title>Complete Genomes of Monosporascus.</title>
        <authorList>
            <person name="Robinson A.J."/>
            <person name="Natvig D.O."/>
        </authorList>
    </citation>
    <scope>NUCLEOTIDE SEQUENCE [LARGE SCALE GENOMIC DNA]</scope>
    <source>
        <strain evidence="3 4">CBS 609.92</strain>
    </source>
</reference>
<sequence length="1423" mass="156307">MFSTQSTSANPPVNPFTKPYNPFATSTQRPSSQGSSENPFSKKPNPFLAANVAAGKPSSLFGQQPTKTPNPFAPNGSQSKPDSQPATGSQPSKTGSAGNSQVNPFTNRSPSSAASHAQDWGHHKHGYVQPAWPASKDTKPSPPSRPAPGANAVGGKRKNDSGHQDRSKFPKSPQVSKSGSDRAIPTGPKLKRGEKPRHGIQTPKPQQPGVNGQVGDVATKIHDQLAKDGIKPPQWPANPGSTSQRKAVEKFREAYSVYREKAMKSLIRAGLFDDPDKKRRLSEAINFKGICDGMCPDWDKVTRIVQHDVKKEEKEEIDGELVASLPLMVTRYSRSSAGQDLPLPMDVRSPAALRRTLDYLISELIPSDDLLPVRHHFLWDRTRAIRREFTFQGAAMSAEEKQDYLYCLETITRFHITALHLLSRPDFAPDDFSEQQEVEQLSKTLISLMEAYDDCAKEDIACENEAEFRGYYIVFNAGDPALMEKVQSWDPKFSESSGIKTALCLAQSLQNTWTETGPLVPKVGTEMALNMAAMFFSIVASPAISYTMACFAEVHFGSARHAMLQTILNGYQRPKDGPKDLTPTFLKERLHFDTEEEAISFAKLHNFKFSKDAANMHMILPPSSQQRRIPKPRIPHTYSYGLVERKRGDHSLPEVIYQTVWDEGEDGLDEEIRLASPENDSLFVDDSQDAVIDADESDVETSNPTQPLPTPMVAENHTSRSSPSSPFSLLSSPDGQKGASVAASTASQGPQARESVFNQANRSSGKSNSLFPTPAPSLFNQERTPKQSENPTALSTTPSTQKANAPSGTSLTTAGRLPNLFNSTKDVAPVSSTINEGTGSNEAPAASPASKDTTPQSISSSTASASSAGFQFPSIPGASSCPAEPAAKINPPISFGDASFKPQQSTPFTSEASALNGQGSTISLQKPAQPLSSTPSSSMFRPSGGSPQPSKEPPKFSSEPLLPPSVGVETPLAPSQEFDPMEGLTRWYVCGDRGLMETQLERSILETLLRDVWEEYHRAEVERKRKEENENSWAEARKYREYSLSVKYFYIWRDGFRRRRTVKRIQTEREKARQWRLPENVAKREAAARAARAKVVEEAKDLMQKRTRRNIEEARRLNSSTNSRRQSLSLSPQSRRQSREQGIENALLASGVLDGVRNPQEAARNAAREDKVDSDERMLPGEQMLLRAKNQRRKKQGLQPLKQLPEPKIYKEGTKSAMLKALSNGSTRDSLSMSTGSFRNSTFSSSYRSSLGFNNSRVSKARSRVTDPYWRLKASGLVQMPNGEYLPESLAIPMLQEGKRFPGLGDYGLPREPSASPSHSPPPEETSLLGYATPSGARRSRVNSSSSVNYLAQKRKRIYVDEGEEEGDGLAATYRGGASGDRKRTKSGGEHDVISISDDTDLLSSIDNLLKQVEEVNRASSQG</sequence>
<dbReference type="Proteomes" id="UP000294003">
    <property type="component" value="Unassembled WGS sequence"/>
</dbReference>
<feature type="compositionally biased region" description="Polar residues" evidence="1">
    <location>
        <begin position="23"/>
        <end position="39"/>
    </location>
</feature>
<feature type="compositionally biased region" description="Polar residues" evidence="1">
    <location>
        <begin position="778"/>
        <end position="813"/>
    </location>
</feature>
<feature type="compositionally biased region" description="Polar residues" evidence="1">
    <location>
        <begin position="60"/>
        <end position="115"/>
    </location>
</feature>
<keyword evidence="4" id="KW-1185">Reference proteome</keyword>
<dbReference type="InterPro" id="IPR045107">
    <property type="entry name" value="SAC3/GANP/THP3"/>
</dbReference>
<feature type="compositionally biased region" description="Basic and acidic residues" evidence="1">
    <location>
        <begin position="1166"/>
        <end position="1175"/>
    </location>
</feature>
<feature type="compositionally biased region" description="Basic and acidic residues" evidence="1">
    <location>
        <begin position="157"/>
        <end position="168"/>
    </location>
</feature>
<feature type="domain" description="SAC3/GANP/THP3 conserved" evidence="2">
    <location>
        <begin position="294"/>
        <end position="610"/>
    </location>
</feature>
<feature type="compositionally biased region" description="Basic and acidic residues" evidence="1">
    <location>
        <begin position="1106"/>
        <end position="1116"/>
    </location>
</feature>
<dbReference type="Gene3D" id="1.25.40.990">
    <property type="match status" value="1"/>
</dbReference>
<dbReference type="EMBL" id="QJNS01000473">
    <property type="protein sequence ID" value="RYO77336.1"/>
    <property type="molecule type" value="Genomic_DNA"/>
</dbReference>
<evidence type="ECO:0000313" key="3">
    <source>
        <dbReference type="EMBL" id="RYO77336.1"/>
    </source>
</evidence>
<feature type="region of interest" description="Disordered" evidence="1">
    <location>
        <begin position="1106"/>
        <end position="1175"/>
    </location>
</feature>
<evidence type="ECO:0000313" key="4">
    <source>
        <dbReference type="Proteomes" id="UP000294003"/>
    </source>
</evidence>
<accession>A0ABY0GUJ5</accession>
<organism evidence="3 4">
    <name type="scientific">Monosporascus cannonballus</name>
    <dbReference type="NCBI Taxonomy" id="155416"/>
    <lineage>
        <taxon>Eukaryota</taxon>
        <taxon>Fungi</taxon>
        <taxon>Dikarya</taxon>
        <taxon>Ascomycota</taxon>
        <taxon>Pezizomycotina</taxon>
        <taxon>Sordariomycetes</taxon>
        <taxon>Xylariomycetidae</taxon>
        <taxon>Xylariales</taxon>
        <taxon>Xylariales incertae sedis</taxon>
        <taxon>Monosporascus</taxon>
    </lineage>
</organism>
<name>A0ABY0GUJ5_9PEZI</name>
<dbReference type="PANTHER" id="PTHR12436:SF3">
    <property type="entry name" value="GERMINAL-CENTER ASSOCIATED NUCLEAR PROTEIN"/>
    <property type="match status" value="1"/>
</dbReference>
<feature type="region of interest" description="Disordered" evidence="1">
    <location>
        <begin position="1362"/>
        <end position="1394"/>
    </location>
</feature>
<feature type="compositionally biased region" description="Polar residues" evidence="1">
    <location>
        <begin position="901"/>
        <end position="926"/>
    </location>
</feature>
<proteinExistence type="predicted"/>
<feature type="region of interest" description="Disordered" evidence="1">
    <location>
        <begin position="1303"/>
        <end position="1348"/>
    </location>
</feature>
<feature type="region of interest" description="Disordered" evidence="1">
    <location>
        <begin position="694"/>
        <end position="977"/>
    </location>
</feature>
<feature type="compositionally biased region" description="Polar residues" evidence="1">
    <location>
        <begin position="742"/>
        <end position="771"/>
    </location>
</feature>
<feature type="compositionally biased region" description="Low complexity" evidence="1">
    <location>
        <begin position="927"/>
        <end position="960"/>
    </location>
</feature>